<evidence type="ECO:0000256" key="9">
    <source>
        <dbReference type="PIRSR" id="PIRSR038120-2"/>
    </source>
</evidence>
<dbReference type="InterPro" id="IPR017390">
    <property type="entry name" value="Ubiquitinyl_hydrolase_UCH37"/>
</dbReference>
<evidence type="ECO:0000256" key="4">
    <source>
        <dbReference type="ARBA" id="ARBA00022786"/>
    </source>
</evidence>
<keyword evidence="14" id="KW-1185">Reference proteome</keyword>
<comment type="similarity">
    <text evidence="2 7 10 11">Belongs to the peptidase C12 family.</text>
</comment>
<dbReference type="GO" id="GO:0005737">
    <property type="term" value="C:cytoplasm"/>
    <property type="evidence" value="ECO:0007669"/>
    <property type="project" value="TreeGrafter"/>
</dbReference>
<feature type="site" description="Important for enzyme activity" evidence="9 10">
    <location>
        <position position="172"/>
    </location>
</feature>
<proteinExistence type="inferred from homology"/>
<dbReference type="PANTHER" id="PTHR10589">
    <property type="entry name" value="UBIQUITIN CARBOXYL-TERMINAL HYDROLASE"/>
    <property type="match status" value="1"/>
</dbReference>
<dbReference type="AlphaFoldDB" id="A0A061IWU4"/>
<evidence type="ECO:0000256" key="7">
    <source>
        <dbReference type="PIRNR" id="PIRNR038120"/>
    </source>
</evidence>
<dbReference type="PROSITE" id="PS52048">
    <property type="entry name" value="UCH_DOMAIN"/>
    <property type="match status" value="1"/>
</dbReference>
<dbReference type="InterPro" id="IPR001578">
    <property type="entry name" value="Peptidase_C12_UCH"/>
</dbReference>
<dbReference type="GO" id="GO:0004843">
    <property type="term" value="F:cysteine-type deubiquitinase activity"/>
    <property type="evidence" value="ECO:0007669"/>
    <property type="project" value="UniProtKB-UniRule"/>
</dbReference>
<feature type="domain" description="UCH catalytic" evidence="12">
    <location>
        <begin position="3"/>
        <end position="225"/>
    </location>
</feature>
<dbReference type="EMBL" id="AUPL01004725">
    <property type="protein sequence ID" value="ESL07583.1"/>
    <property type="molecule type" value="Genomic_DNA"/>
</dbReference>
<feature type="site" description="Transition state stabilizer" evidence="10">
    <location>
        <position position="77"/>
    </location>
</feature>
<protein>
    <recommendedName>
        <fullName evidence="7 11">Ubiquitin carboxyl-terminal hydrolase</fullName>
        <ecNumber evidence="7 11">3.4.19.12</ecNumber>
    </recommendedName>
</protein>
<comment type="catalytic activity">
    <reaction evidence="1 7 10 11">
        <text>Thiol-dependent hydrolysis of ester, thioester, amide, peptide and isopeptide bonds formed by the C-terminal Gly of ubiquitin (a 76-residue protein attached to proteins as an intracellular targeting signal).</text>
        <dbReference type="EC" id="3.4.19.12"/>
    </reaction>
</comment>
<feature type="active site" description="Proton donor" evidence="8 10">
    <location>
        <position position="157"/>
    </location>
</feature>
<evidence type="ECO:0000259" key="12">
    <source>
        <dbReference type="PROSITE" id="PS52048"/>
    </source>
</evidence>
<name>A0A061IWU4_TRYRA</name>
<evidence type="ECO:0000256" key="8">
    <source>
        <dbReference type="PIRSR" id="PIRSR038120-1"/>
    </source>
</evidence>
<dbReference type="Proteomes" id="UP000031737">
    <property type="component" value="Unassembled WGS sequence"/>
</dbReference>
<dbReference type="GO" id="GO:0016579">
    <property type="term" value="P:protein deubiquitination"/>
    <property type="evidence" value="ECO:0007669"/>
    <property type="project" value="InterPro"/>
</dbReference>
<evidence type="ECO:0000256" key="6">
    <source>
        <dbReference type="ARBA" id="ARBA00022807"/>
    </source>
</evidence>
<evidence type="ECO:0000256" key="2">
    <source>
        <dbReference type="ARBA" id="ARBA00009326"/>
    </source>
</evidence>
<dbReference type="GO" id="GO:0006511">
    <property type="term" value="P:ubiquitin-dependent protein catabolic process"/>
    <property type="evidence" value="ECO:0007669"/>
    <property type="project" value="UniProtKB-UniRule"/>
</dbReference>
<evidence type="ECO:0000256" key="5">
    <source>
        <dbReference type="ARBA" id="ARBA00022801"/>
    </source>
</evidence>
<sequence>MPSWCLIESDPAVFTELIDRFGTRGVAVEEMLGLEPEFLRQYTNVYGLILLFKWNPGKFPASDGVVVPDAPVYFARQTVNNACATLALVNTLLNYSDRIHLGDALSNLLEFTRDMNAYLRGTQVTESEVLRSAHNSFAPTEIFMLDGQTPDASDVYHFVSFVYKNGAIWELDGLQEGPILAADATDVNYKEKLVEVVQKSVIDKSAADTTGTGQGISFSLMAVVDDRLLQLEKEIEAAKAREEPTVYLEEQLGQLRLQREKGHVENQRRRHNYVPMIVELLKALAEKGKLEEIVEEVLAKKATAASNDRS</sequence>
<evidence type="ECO:0000313" key="14">
    <source>
        <dbReference type="Proteomes" id="UP000031737"/>
    </source>
</evidence>
<comment type="caution">
    <text evidence="13">The sequence shown here is derived from an EMBL/GenBank/DDBJ whole genome shotgun (WGS) entry which is preliminary data.</text>
</comment>
<evidence type="ECO:0000256" key="1">
    <source>
        <dbReference type="ARBA" id="ARBA00000707"/>
    </source>
</evidence>
<evidence type="ECO:0000313" key="13">
    <source>
        <dbReference type="EMBL" id="ESL07583.1"/>
    </source>
</evidence>
<dbReference type="PANTHER" id="PTHR10589:SF16">
    <property type="entry name" value="UBIQUITIN CARBOXYL-TERMINAL HYDROLASE ISOZYME L5"/>
    <property type="match status" value="1"/>
</dbReference>
<gene>
    <name evidence="13" type="ORF">TRSC58_04725</name>
</gene>
<dbReference type="InterPro" id="IPR036959">
    <property type="entry name" value="Peptidase_C12_UCH_sf"/>
</dbReference>
<accession>A0A061IWU4</accession>
<dbReference type="PROSITE" id="PS52049">
    <property type="entry name" value="ULD"/>
    <property type="match status" value="1"/>
</dbReference>
<dbReference type="InterPro" id="IPR041507">
    <property type="entry name" value="UCH_C"/>
</dbReference>
<dbReference type="InterPro" id="IPR038765">
    <property type="entry name" value="Papain-like_cys_pep_sf"/>
</dbReference>
<keyword evidence="6 7" id="KW-0788">Thiol protease</keyword>
<evidence type="ECO:0000256" key="3">
    <source>
        <dbReference type="ARBA" id="ARBA00022670"/>
    </source>
</evidence>
<keyword evidence="5 7" id="KW-0378">Hydrolase</keyword>
<dbReference type="OrthoDB" id="1924260at2759"/>
<dbReference type="PRINTS" id="PR00707">
    <property type="entry name" value="UBCTHYDRLASE"/>
</dbReference>
<organism evidence="13 14">
    <name type="scientific">Trypanosoma rangeli SC58</name>
    <dbReference type="NCBI Taxonomy" id="429131"/>
    <lineage>
        <taxon>Eukaryota</taxon>
        <taxon>Discoba</taxon>
        <taxon>Euglenozoa</taxon>
        <taxon>Kinetoplastea</taxon>
        <taxon>Metakinetoplastina</taxon>
        <taxon>Trypanosomatida</taxon>
        <taxon>Trypanosomatidae</taxon>
        <taxon>Trypanosoma</taxon>
        <taxon>Herpetosoma</taxon>
    </lineage>
</organism>
<keyword evidence="3 7" id="KW-0645">Protease</keyword>
<feature type="active site" description="Nucleophile" evidence="8 10">
    <location>
        <position position="83"/>
    </location>
</feature>
<reference evidence="13 14" key="1">
    <citation type="submission" date="2013-07" db="EMBL/GenBank/DDBJ databases">
        <authorList>
            <person name="Stoco P.H."/>
            <person name="Wagner G."/>
            <person name="Gerber A."/>
            <person name="Zaha A."/>
            <person name="Thompson C."/>
            <person name="Bartholomeu D.C."/>
            <person name="Luckemeyer D.D."/>
            <person name="Bahia D."/>
            <person name="Loreto E."/>
            <person name="Prestes E.B."/>
            <person name="Lima F.M."/>
            <person name="Rodrigues-Luiz G."/>
            <person name="Vallejo G.A."/>
            <person name="Filho J.F."/>
            <person name="Monteiro K.M."/>
            <person name="Tyler K.M."/>
            <person name="de Almeida L.G."/>
            <person name="Ortiz M.F."/>
            <person name="Siervo M.A."/>
            <person name="de Moraes M.H."/>
            <person name="Cunha O.L."/>
            <person name="Mendonca-Neto R."/>
            <person name="Silva R."/>
            <person name="Teixeira S.M."/>
            <person name="Murta S.M."/>
            <person name="Sincero T.C."/>
            <person name="Mendes T.A."/>
            <person name="Urmenyi T.P."/>
            <person name="Silva V.G."/>
            <person name="da Rocha W.D."/>
            <person name="Andersson B."/>
            <person name="Romanha A.J."/>
            <person name="Steindel M."/>
            <person name="de Vasconcelos A.T."/>
            <person name="Grisard E.C."/>
        </authorList>
    </citation>
    <scope>NUCLEOTIDE SEQUENCE [LARGE SCALE GENOMIC DNA]</scope>
    <source>
        <strain evidence="13 14">SC58</strain>
    </source>
</reference>
<dbReference type="Pfam" id="PF18031">
    <property type="entry name" value="UCH_C"/>
    <property type="match status" value="1"/>
</dbReference>
<dbReference type="EC" id="3.4.19.12" evidence="7 11"/>
<evidence type="ECO:0000256" key="10">
    <source>
        <dbReference type="PROSITE-ProRule" id="PRU01393"/>
    </source>
</evidence>
<dbReference type="Gene3D" id="3.40.532.10">
    <property type="entry name" value="Peptidase C12, ubiquitin carboxyl-terminal hydrolase"/>
    <property type="match status" value="1"/>
</dbReference>
<dbReference type="Pfam" id="PF01088">
    <property type="entry name" value="Peptidase_C12"/>
    <property type="match status" value="1"/>
</dbReference>
<keyword evidence="4 7" id="KW-0833">Ubl conjugation pathway</keyword>
<dbReference type="PIRSF" id="PIRSF038120">
    <property type="entry name" value="Ubiquitinyl_hydrolase_UCH37"/>
    <property type="match status" value="1"/>
</dbReference>
<evidence type="ECO:0000256" key="11">
    <source>
        <dbReference type="RuleBase" id="RU361215"/>
    </source>
</evidence>
<dbReference type="VEuPathDB" id="TriTrypDB:TRSC58_04725"/>
<dbReference type="SUPFAM" id="SSF54001">
    <property type="entry name" value="Cysteine proteinases"/>
    <property type="match status" value="1"/>
</dbReference>